<evidence type="ECO:0000256" key="5">
    <source>
        <dbReference type="ARBA" id="ARBA00022989"/>
    </source>
</evidence>
<evidence type="ECO:0000256" key="6">
    <source>
        <dbReference type="ARBA" id="ARBA00023136"/>
    </source>
</evidence>
<dbReference type="GO" id="GO:0008324">
    <property type="term" value="F:monoatomic cation transmembrane transporter activity"/>
    <property type="evidence" value="ECO:0007669"/>
    <property type="project" value="InterPro"/>
</dbReference>
<evidence type="ECO:0000259" key="9">
    <source>
        <dbReference type="Pfam" id="PF16916"/>
    </source>
</evidence>
<keyword evidence="11" id="KW-1185">Reference proteome</keyword>
<evidence type="ECO:0000256" key="3">
    <source>
        <dbReference type="ARBA" id="ARBA00022448"/>
    </source>
</evidence>
<protein>
    <submittedName>
        <fullName evidence="10">Cobalt-zinc-cadmium resistance protein CzcD</fullName>
    </submittedName>
</protein>
<evidence type="ECO:0000313" key="11">
    <source>
        <dbReference type="Proteomes" id="UP000003900"/>
    </source>
</evidence>
<dbReference type="EMBL" id="AHKH01000145">
    <property type="protein sequence ID" value="EHQ59307.1"/>
    <property type="molecule type" value="Genomic_DNA"/>
</dbReference>
<dbReference type="SUPFAM" id="SSF161111">
    <property type="entry name" value="Cation efflux protein transmembrane domain-like"/>
    <property type="match status" value="1"/>
</dbReference>
<dbReference type="Proteomes" id="UP000003900">
    <property type="component" value="Unassembled WGS sequence"/>
</dbReference>
<evidence type="ECO:0000256" key="1">
    <source>
        <dbReference type="ARBA" id="ARBA00004141"/>
    </source>
</evidence>
<feature type="domain" description="Cation efflux protein transmembrane" evidence="8">
    <location>
        <begin position="21"/>
        <end position="217"/>
    </location>
</feature>
<dbReference type="PANTHER" id="PTHR43840:SF15">
    <property type="entry name" value="MITOCHONDRIAL METAL TRANSPORTER 1-RELATED"/>
    <property type="match status" value="1"/>
</dbReference>
<feature type="transmembrane region" description="Helical" evidence="7">
    <location>
        <begin position="21"/>
        <end position="40"/>
    </location>
</feature>
<dbReference type="Pfam" id="PF01545">
    <property type="entry name" value="Cation_efflux"/>
    <property type="match status" value="1"/>
</dbReference>
<reference evidence="10 11" key="1">
    <citation type="journal article" date="2012" name="J. Bacteriol.">
        <title>Genome Sequence of the Pattern-Forming Social Bacterium Paenibacillus dendritiformis C454 Chiral Morphotype.</title>
        <authorList>
            <person name="Sirota-Madi A."/>
            <person name="Olender T."/>
            <person name="Helman Y."/>
            <person name="Brainis I."/>
            <person name="Finkelshtein A."/>
            <person name="Roth D."/>
            <person name="Hagai E."/>
            <person name="Leshkowitz D."/>
            <person name="Brodsky L."/>
            <person name="Galatenko V."/>
            <person name="Nikolaev V."/>
            <person name="Gutnick D.L."/>
            <person name="Lancet D."/>
            <person name="Ben-Jacob E."/>
        </authorList>
    </citation>
    <scope>NUCLEOTIDE SEQUENCE [LARGE SCALE GENOMIC DNA]</scope>
    <source>
        <strain evidence="10 11">C454</strain>
    </source>
</reference>
<feature type="domain" description="Cation efflux protein cytoplasmic" evidence="9">
    <location>
        <begin position="225"/>
        <end position="301"/>
    </location>
</feature>
<dbReference type="Gene3D" id="1.20.1510.10">
    <property type="entry name" value="Cation efflux protein transmembrane domain"/>
    <property type="match status" value="1"/>
</dbReference>
<dbReference type="GO" id="GO:0016020">
    <property type="term" value="C:membrane"/>
    <property type="evidence" value="ECO:0007669"/>
    <property type="project" value="UniProtKB-SubCell"/>
</dbReference>
<dbReference type="AlphaFoldDB" id="H3SNM7"/>
<dbReference type="FunFam" id="1.20.1510.10:FF:000006">
    <property type="entry name" value="Divalent cation efflux transporter"/>
    <property type="match status" value="1"/>
</dbReference>
<evidence type="ECO:0000313" key="10">
    <source>
        <dbReference type="EMBL" id="EHQ59307.1"/>
    </source>
</evidence>
<dbReference type="NCBIfam" id="TIGR01297">
    <property type="entry name" value="CDF"/>
    <property type="match status" value="1"/>
</dbReference>
<keyword evidence="3" id="KW-0813">Transport</keyword>
<evidence type="ECO:0000256" key="2">
    <source>
        <dbReference type="ARBA" id="ARBA00008114"/>
    </source>
</evidence>
<dbReference type="Gene3D" id="3.30.70.1350">
    <property type="entry name" value="Cation efflux protein, cytoplasmic domain"/>
    <property type="match status" value="1"/>
</dbReference>
<feature type="transmembrane region" description="Helical" evidence="7">
    <location>
        <begin position="88"/>
        <end position="110"/>
    </location>
</feature>
<proteinExistence type="inferred from homology"/>
<dbReference type="InterPro" id="IPR002524">
    <property type="entry name" value="Cation_efflux"/>
</dbReference>
<keyword evidence="5 7" id="KW-1133">Transmembrane helix</keyword>
<dbReference type="InterPro" id="IPR058533">
    <property type="entry name" value="Cation_efflux_TM"/>
</dbReference>
<keyword evidence="4 7" id="KW-0812">Transmembrane</keyword>
<feature type="transmembrane region" description="Helical" evidence="7">
    <location>
        <begin position="122"/>
        <end position="143"/>
    </location>
</feature>
<dbReference type="InterPro" id="IPR027470">
    <property type="entry name" value="Cation_efflux_CTD"/>
</dbReference>
<organism evidence="10 11">
    <name type="scientific">Paenibacillus dendritiformis C454</name>
    <dbReference type="NCBI Taxonomy" id="1131935"/>
    <lineage>
        <taxon>Bacteria</taxon>
        <taxon>Bacillati</taxon>
        <taxon>Bacillota</taxon>
        <taxon>Bacilli</taxon>
        <taxon>Bacillales</taxon>
        <taxon>Paenibacillaceae</taxon>
        <taxon>Paenibacillus</taxon>
    </lineage>
</organism>
<dbReference type="PATRIC" id="fig|1131935.3.peg.5374"/>
<feature type="transmembrane region" description="Helical" evidence="7">
    <location>
        <begin position="188"/>
        <end position="205"/>
    </location>
</feature>
<evidence type="ECO:0000259" key="8">
    <source>
        <dbReference type="Pfam" id="PF01545"/>
    </source>
</evidence>
<dbReference type="PANTHER" id="PTHR43840">
    <property type="entry name" value="MITOCHONDRIAL METAL TRANSPORTER 1-RELATED"/>
    <property type="match status" value="1"/>
</dbReference>
<name>H3SNM7_9BACL</name>
<evidence type="ECO:0000256" key="4">
    <source>
        <dbReference type="ARBA" id="ARBA00022692"/>
    </source>
</evidence>
<sequence>MKCEGCDMTTDRFARAEAGTWLGIIGNLLLALLKGIAGFFAGSQALIADAWHSASDVAGSGAVLVGLKAAKRPPDKDHPYGHGKAESIAAIIVSVLLLVVGLELAVSAVKSVWHGQMDIPKWYALAAIMVSIVVKEAMFQYKFRLGKRLSSQALIANAWEHRSDVYSSIAALIGVGAAMLGGMYHIEWLLYLDPAAGFIVALLVLQMGTRLVKEAIHSTMDHVLHDEEANPLIRAVQSVNGVITVDNLRAREHGHYVIVDVKISVNPRISVADGHAIAKRVKNHLMQRYLHVADVFVHVNPFDTGNPYRIPDNDGGESTLLQ</sequence>
<dbReference type="STRING" id="1131935.PDENDC454_25888"/>
<comment type="similarity">
    <text evidence="2">Belongs to the cation diffusion facilitator (CDF) transporter (TC 2.A.4) family.</text>
</comment>
<evidence type="ECO:0000256" key="7">
    <source>
        <dbReference type="SAM" id="Phobius"/>
    </source>
</evidence>
<dbReference type="InterPro" id="IPR027469">
    <property type="entry name" value="Cation_efflux_TMD_sf"/>
</dbReference>
<accession>H3SNM7</accession>
<gene>
    <name evidence="10" type="ORF">PDENDC454_25888</name>
</gene>
<comment type="caution">
    <text evidence="10">The sequence shown here is derived from an EMBL/GenBank/DDBJ whole genome shotgun (WGS) entry which is preliminary data.</text>
</comment>
<dbReference type="Pfam" id="PF16916">
    <property type="entry name" value="ZT_dimer"/>
    <property type="match status" value="1"/>
</dbReference>
<dbReference type="InterPro" id="IPR050291">
    <property type="entry name" value="CDF_Transporter"/>
</dbReference>
<keyword evidence="6 7" id="KW-0472">Membrane</keyword>
<dbReference type="SUPFAM" id="SSF160240">
    <property type="entry name" value="Cation efflux protein cytoplasmic domain-like"/>
    <property type="match status" value="1"/>
</dbReference>
<comment type="subcellular location">
    <subcellularLocation>
        <location evidence="1">Membrane</location>
        <topology evidence="1">Multi-pass membrane protein</topology>
    </subcellularLocation>
</comment>
<dbReference type="InterPro" id="IPR036837">
    <property type="entry name" value="Cation_efflux_CTD_sf"/>
</dbReference>